<accession>A0A1G1TA42</accession>
<evidence type="ECO:0000259" key="1">
    <source>
        <dbReference type="Pfam" id="PF12867"/>
    </source>
</evidence>
<dbReference type="SUPFAM" id="SSF109854">
    <property type="entry name" value="DinB/YfiT-like putative metalloenzymes"/>
    <property type="match status" value="1"/>
</dbReference>
<dbReference type="OrthoDB" id="979115at2"/>
<dbReference type="RefSeq" id="WP_070725768.1">
    <property type="nucleotide sequence ID" value="NZ_MDZB01000074.1"/>
</dbReference>
<keyword evidence="3" id="KW-1185">Reference proteome</keyword>
<protein>
    <recommendedName>
        <fullName evidence="1">DinB-like domain-containing protein</fullName>
    </recommendedName>
</protein>
<gene>
    <name evidence="2" type="ORF">BEN47_00825</name>
</gene>
<dbReference type="EMBL" id="MDZB01000074">
    <property type="protein sequence ID" value="OGX87732.1"/>
    <property type="molecule type" value="Genomic_DNA"/>
</dbReference>
<dbReference type="InterPro" id="IPR024775">
    <property type="entry name" value="DinB-like"/>
</dbReference>
<dbReference type="Proteomes" id="UP000176294">
    <property type="component" value="Unassembled WGS sequence"/>
</dbReference>
<evidence type="ECO:0000313" key="2">
    <source>
        <dbReference type="EMBL" id="OGX87732.1"/>
    </source>
</evidence>
<dbReference type="AlphaFoldDB" id="A0A1G1TA42"/>
<name>A0A1G1TA42_9BACT</name>
<dbReference type="Pfam" id="PF12867">
    <property type="entry name" value="DinB_2"/>
    <property type="match status" value="1"/>
</dbReference>
<reference evidence="2 3" key="1">
    <citation type="submission" date="2016-08" db="EMBL/GenBank/DDBJ databases">
        <title>Hymenobacter coccineus sp. nov., Hymenobacter lapidarius sp. nov. and Hymenobacter glacialis sp. nov., isolated from Antarctic soil.</title>
        <authorList>
            <person name="Sedlacek I."/>
            <person name="Kralova S."/>
            <person name="Kyrova K."/>
            <person name="Maslanova I."/>
            <person name="Stankova E."/>
            <person name="Vrbovska V."/>
            <person name="Nemec M."/>
            <person name="Bartak M."/>
            <person name="Svec P."/>
            <person name="Busse H.-J."/>
            <person name="Pantucek R."/>
        </authorList>
    </citation>
    <scope>NUCLEOTIDE SEQUENCE [LARGE SCALE GENOMIC DNA]</scope>
    <source>
        <strain evidence="2 3">CCM 8643</strain>
    </source>
</reference>
<organism evidence="2 3">
    <name type="scientific">Hymenobacter lapidarius</name>
    <dbReference type="NCBI Taxonomy" id="1908237"/>
    <lineage>
        <taxon>Bacteria</taxon>
        <taxon>Pseudomonadati</taxon>
        <taxon>Bacteroidota</taxon>
        <taxon>Cytophagia</taxon>
        <taxon>Cytophagales</taxon>
        <taxon>Hymenobacteraceae</taxon>
        <taxon>Hymenobacter</taxon>
    </lineage>
</organism>
<dbReference type="Gene3D" id="1.20.120.450">
    <property type="entry name" value="dinb family like domain"/>
    <property type="match status" value="1"/>
</dbReference>
<feature type="domain" description="DinB-like" evidence="1">
    <location>
        <begin position="11"/>
        <end position="171"/>
    </location>
</feature>
<evidence type="ECO:0000313" key="3">
    <source>
        <dbReference type="Proteomes" id="UP000176294"/>
    </source>
</evidence>
<dbReference type="InterPro" id="IPR034660">
    <property type="entry name" value="DinB/YfiT-like"/>
</dbReference>
<comment type="caution">
    <text evidence="2">The sequence shown here is derived from an EMBL/GenBank/DDBJ whole genome shotgun (WGS) entry which is preliminary data.</text>
</comment>
<sequence length="188" mass="21505">MNHRLHLKFEQLERATERLLSSAEALGPDQAKAPAPGHWSATQVVHHLLFIEGNIIQYVEKKLRADEALPKVDLFTRLRARFVRLLLRLPGMKFKAPRGVATLTNTGEVPSLPELRQIWEASRRQLERLLNEYPGRLMNRAIFPHPRSGRITIGQVMDFLLDHLLHHQQQMGRITKVLRPTASAAPKS</sequence>
<proteinExistence type="predicted"/>